<dbReference type="InterPro" id="IPR036259">
    <property type="entry name" value="MFS_trans_sf"/>
</dbReference>
<accession>A0ABU6MHX7</accession>
<feature type="transmembrane region" description="Helical" evidence="7">
    <location>
        <begin position="401"/>
        <end position="424"/>
    </location>
</feature>
<feature type="transmembrane region" description="Helical" evidence="7">
    <location>
        <begin position="21"/>
        <end position="41"/>
    </location>
</feature>
<sequence>MRLQTIMDESPFTSFHRKLTIYTCGGPFLDGYILTIIGVALSHMQQLHLSTFWSAMIGASALAGLLLGGLVFGYITDLVGRHVMYTLDLAAILVFSVLQFFVHNAIELTIVRFLMGVAIGADYPIATALLAEFSPKKHRGKMLGILMSTWYLGALVSYIVAYFLLPLGDNSWRWMLVSSAVPTFILLVMRWGTPESPRWLVSKKRYKEAEEVIHTVYDVEIDLSHTTIEKTEKTRFGKMFTGGYLKRTLFVGLFWTFQIIPTFAIYTFGPEILKAFNLKGENVSFLSEIIISLFFLIGCIPALFFVNKLGRRPVIIWSFVMMTVGMLVLGIFPNSSIWVILLGFALYAFFSGGPSVLDYIYPNELFPTEIRASAVGMGTAFSRIGSFVGTFLLPYSLSSMGIGVTMLIGAGLTLLGLLVAIAWAPETKGKTLAEASSVEHEKASSYRRQA</sequence>
<evidence type="ECO:0000313" key="10">
    <source>
        <dbReference type="Proteomes" id="UP001341444"/>
    </source>
</evidence>
<dbReference type="EMBL" id="JARMAB010000021">
    <property type="protein sequence ID" value="MED1204278.1"/>
    <property type="molecule type" value="Genomic_DNA"/>
</dbReference>
<proteinExistence type="inferred from homology"/>
<feature type="domain" description="Major facilitator superfamily (MFS) profile" evidence="8">
    <location>
        <begin position="19"/>
        <end position="428"/>
    </location>
</feature>
<evidence type="ECO:0000313" key="9">
    <source>
        <dbReference type="EMBL" id="MED1204278.1"/>
    </source>
</evidence>
<dbReference type="Gene3D" id="1.20.1250.20">
    <property type="entry name" value="MFS general substrate transporter like domains"/>
    <property type="match status" value="1"/>
</dbReference>
<organism evidence="9 10">
    <name type="scientific">Heyndrickxia acidicola</name>
    <dbReference type="NCBI Taxonomy" id="209389"/>
    <lineage>
        <taxon>Bacteria</taxon>
        <taxon>Bacillati</taxon>
        <taxon>Bacillota</taxon>
        <taxon>Bacilli</taxon>
        <taxon>Bacillales</taxon>
        <taxon>Bacillaceae</taxon>
        <taxon>Heyndrickxia</taxon>
    </lineage>
</organism>
<evidence type="ECO:0000256" key="1">
    <source>
        <dbReference type="ARBA" id="ARBA00004651"/>
    </source>
</evidence>
<feature type="transmembrane region" description="Helical" evidence="7">
    <location>
        <begin position="289"/>
        <end position="307"/>
    </location>
</feature>
<dbReference type="InterPro" id="IPR005828">
    <property type="entry name" value="MFS_sugar_transport-like"/>
</dbReference>
<dbReference type="InterPro" id="IPR050360">
    <property type="entry name" value="MFS_Sugar_Transporters"/>
</dbReference>
<keyword evidence="3" id="KW-0813">Transport</keyword>
<dbReference type="RefSeq" id="WP_066264965.1">
    <property type="nucleotide sequence ID" value="NZ_JARMAB010000021.1"/>
</dbReference>
<evidence type="ECO:0000256" key="3">
    <source>
        <dbReference type="ARBA" id="ARBA00022448"/>
    </source>
</evidence>
<feature type="transmembrane region" description="Helical" evidence="7">
    <location>
        <begin position="82"/>
        <end position="102"/>
    </location>
</feature>
<evidence type="ECO:0000256" key="2">
    <source>
        <dbReference type="ARBA" id="ARBA00010992"/>
    </source>
</evidence>
<keyword evidence="4 7" id="KW-0812">Transmembrane</keyword>
<dbReference type="InterPro" id="IPR005829">
    <property type="entry name" value="Sugar_transporter_CS"/>
</dbReference>
<evidence type="ECO:0000256" key="5">
    <source>
        <dbReference type="ARBA" id="ARBA00022989"/>
    </source>
</evidence>
<dbReference type="PROSITE" id="PS00217">
    <property type="entry name" value="SUGAR_TRANSPORT_2"/>
    <property type="match status" value="1"/>
</dbReference>
<feature type="transmembrane region" description="Helical" evidence="7">
    <location>
        <begin position="314"/>
        <end position="332"/>
    </location>
</feature>
<keyword evidence="5 7" id="KW-1133">Transmembrane helix</keyword>
<dbReference type="SUPFAM" id="SSF103473">
    <property type="entry name" value="MFS general substrate transporter"/>
    <property type="match status" value="1"/>
</dbReference>
<protein>
    <submittedName>
        <fullName evidence="9">MFS transporter</fullName>
    </submittedName>
</protein>
<evidence type="ECO:0000256" key="4">
    <source>
        <dbReference type="ARBA" id="ARBA00022692"/>
    </source>
</evidence>
<dbReference type="CDD" id="cd17316">
    <property type="entry name" value="MFS_SV2_like"/>
    <property type="match status" value="1"/>
</dbReference>
<gene>
    <name evidence="9" type="ORF">P4T90_14615</name>
</gene>
<reference evidence="9 10" key="1">
    <citation type="submission" date="2023-03" db="EMBL/GenBank/DDBJ databases">
        <title>Bacillus Genome Sequencing.</title>
        <authorList>
            <person name="Dunlap C."/>
        </authorList>
    </citation>
    <scope>NUCLEOTIDE SEQUENCE [LARGE SCALE GENOMIC DNA]</scope>
    <source>
        <strain evidence="9 10">B-23453</strain>
    </source>
</reference>
<feature type="transmembrane region" description="Helical" evidence="7">
    <location>
        <begin position="143"/>
        <end position="165"/>
    </location>
</feature>
<keyword evidence="6 7" id="KW-0472">Membrane</keyword>
<dbReference type="InterPro" id="IPR020846">
    <property type="entry name" value="MFS_dom"/>
</dbReference>
<feature type="transmembrane region" description="Helical" evidence="7">
    <location>
        <begin position="338"/>
        <end position="361"/>
    </location>
</feature>
<feature type="transmembrane region" description="Helical" evidence="7">
    <location>
        <begin position="171"/>
        <end position="189"/>
    </location>
</feature>
<feature type="transmembrane region" description="Helical" evidence="7">
    <location>
        <begin position="373"/>
        <end position="395"/>
    </location>
</feature>
<evidence type="ECO:0000256" key="7">
    <source>
        <dbReference type="SAM" id="Phobius"/>
    </source>
</evidence>
<comment type="similarity">
    <text evidence="2">Belongs to the major facilitator superfamily. Sugar transporter (TC 2.A.1.1) family.</text>
</comment>
<dbReference type="PANTHER" id="PTHR48022:SF2">
    <property type="entry name" value="PLASTIDIC GLUCOSE TRANSPORTER 4"/>
    <property type="match status" value="1"/>
</dbReference>
<keyword evidence="10" id="KW-1185">Reference proteome</keyword>
<dbReference type="Pfam" id="PF00083">
    <property type="entry name" value="Sugar_tr"/>
    <property type="match status" value="1"/>
</dbReference>
<dbReference type="PANTHER" id="PTHR48022">
    <property type="entry name" value="PLASTIDIC GLUCOSE TRANSPORTER 4"/>
    <property type="match status" value="1"/>
</dbReference>
<evidence type="ECO:0000256" key="6">
    <source>
        <dbReference type="ARBA" id="ARBA00023136"/>
    </source>
</evidence>
<dbReference type="Proteomes" id="UP001341444">
    <property type="component" value="Unassembled WGS sequence"/>
</dbReference>
<feature type="transmembrane region" description="Helical" evidence="7">
    <location>
        <begin position="248"/>
        <end position="269"/>
    </location>
</feature>
<feature type="transmembrane region" description="Helical" evidence="7">
    <location>
        <begin position="108"/>
        <end position="131"/>
    </location>
</feature>
<comment type="subcellular location">
    <subcellularLocation>
        <location evidence="1">Cell membrane</location>
        <topology evidence="1">Multi-pass membrane protein</topology>
    </subcellularLocation>
</comment>
<comment type="caution">
    <text evidence="9">The sequence shown here is derived from an EMBL/GenBank/DDBJ whole genome shotgun (WGS) entry which is preliminary data.</text>
</comment>
<name>A0ABU6MHX7_9BACI</name>
<feature type="transmembrane region" description="Helical" evidence="7">
    <location>
        <begin position="53"/>
        <end position="75"/>
    </location>
</feature>
<evidence type="ECO:0000259" key="8">
    <source>
        <dbReference type="PROSITE" id="PS50850"/>
    </source>
</evidence>
<dbReference type="PROSITE" id="PS50850">
    <property type="entry name" value="MFS"/>
    <property type="match status" value="1"/>
</dbReference>